<feature type="transmembrane region" description="Helical" evidence="6">
    <location>
        <begin position="104"/>
        <end position="130"/>
    </location>
</feature>
<evidence type="ECO:0000256" key="2">
    <source>
        <dbReference type="ARBA" id="ARBA00009166"/>
    </source>
</evidence>
<feature type="transmembrane region" description="Helical" evidence="6">
    <location>
        <begin position="201"/>
        <end position="221"/>
    </location>
</feature>
<organism evidence="7 8">
    <name type="scientific">Caenorhabditis japonica</name>
    <dbReference type="NCBI Taxonomy" id="281687"/>
    <lineage>
        <taxon>Eukaryota</taxon>
        <taxon>Metazoa</taxon>
        <taxon>Ecdysozoa</taxon>
        <taxon>Nematoda</taxon>
        <taxon>Chromadorea</taxon>
        <taxon>Rhabditida</taxon>
        <taxon>Rhabditina</taxon>
        <taxon>Rhabditomorpha</taxon>
        <taxon>Rhabditoidea</taxon>
        <taxon>Rhabditidae</taxon>
        <taxon>Peloderinae</taxon>
        <taxon>Caenorhabditis</taxon>
    </lineage>
</organism>
<keyword evidence="8" id="KW-1185">Reference proteome</keyword>
<dbReference type="PANTHER" id="PTHR22945">
    <property type="entry name" value="SERPENTINE RECEPTOR, CLASS D DELTA"/>
    <property type="match status" value="1"/>
</dbReference>
<comment type="similarity">
    <text evidence="2">Belongs to the nematode receptor-like protein srd family.</text>
</comment>
<dbReference type="EnsemblMetazoa" id="CJA09006.1">
    <property type="protein sequence ID" value="CJA09006.1"/>
    <property type="gene ID" value="WBGene00128210"/>
</dbReference>
<evidence type="ECO:0008006" key="9">
    <source>
        <dbReference type="Google" id="ProtNLM"/>
    </source>
</evidence>
<protein>
    <recommendedName>
        <fullName evidence="9">G-protein coupled receptors family 1 profile domain-containing protein</fullName>
    </recommendedName>
</protein>
<dbReference type="SUPFAM" id="SSF81321">
    <property type="entry name" value="Family A G protein-coupled receptor-like"/>
    <property type="match status" value="1"/>
</dbReference>
<accession>A0A8R1HQS3</accession>
<evidence type="ECO:0000256" key="4">
    <source>
        <dbReference type="ARBA" id="ARBA00022989"/>
    </source>
</evidence>
<dbReference type="AlphaFoldDB" id="A0A8R1HQS3"/>
<feature type="transmembrane region" description="Helical" evidence="6">
    <location>
        <begin position="283"/>
        <end position="304"/>
    </location>
</feature>
<feature type="transmembrane region" description="Helical" evidence="6">
    <location>
        <begin position="24"/>
        <end position="44"/>
    </location>
</feature>
<name>A0A8R1HQS3_CAEJA</name>
<proteinExistence type="inferred from homology"/>
<evidence type="ECO:0000313" key="7">
    <source>
        <dbReference type="EnsemblMetazoa" id="CJA09006.1"/>
    </source>
</evidence>
<dbReference type="PANTHER" id="PTHR22945:SF96">
    <property type="entry name" value="SERPENTINE RECEPTOR, CLASS D (DELTA)"/>
    <property type="match status" value="1"/>
</dbReference>
<comment type="subcellular location">
    <subcellularLocation>
        <location evidence="1">Membrane</location>
        <topology evidence="1">Multi-pass membrane protein</topology>
    </subcellularLocation>
</comment>
<dbReference type="Gene3D" id="1.20.1070.10">
    <property type="entry name" value="Rhodopsin 7-helix transmembrane proteins"/>
    <property type="match status" value="1"/>
</dbReference>
<reference evidence="8" key="1">
    <citation type="submission" date="2010-08" db="EMBL/GenBank/DDBJ databases">
        <authorList>
            <consortium name="Caenorhabditis japonica Sequencing Consortium"/>
            <person name="Wilson R.K."/>
        </authorList>
    </citation>
    <scope>NUCLEOTIDE SEQUENCE [LARGE SCALE GENOMIC DNA]</scope>
    <source>
        <strain evidence="8">DF5081</strain>
    </source>
</reference>
<evidence type="ECO:0000256" key="5">
    <source>
        <dbReference type="ARBA" id="ARBA00023136"/>
    </source>
</evidence>
<evidence type="ECO:0000256" key="6">
    <source>
        <dbReference type="SAM" id="Phobius"/>
    </source>
</evidence>
<evidence type="ECO:0000313" key="8">
    <source>
        <dbReference type="Proteomes" id="UP000005237"/>
    </source>
</evidence>
<dbReference type="InterPro" id="IPR050920">
    <property type="entry name" value="Nematode_rcpt-like_delta"/>
</dbReference>
<keyword evidence="5 6" id="KW-0472">Membrane</keyword>
<sequence length="345" mass="40480">MNRKEQWVHFKQRWTPYDYAASTFWWITGSLAIPLNIILIYLIIFKSPKSLQLYSIFLINTTLGDLVFTISCTLAQIRLIPNKWAFAYVSYGPAGWIGGSQGGYWAYCVMLHSLFYMFLCFPISFGFRYWILIRPVPEQRSCIIMCFCLWLVAFAQHICFIFSESPVDEIESYLKLNKPQYKLDHFFISGNHMINSPLTSITLATIVLPMFPIYCVIIFFYKRVHNYLLHNSTAMSEGTEKGHRKLIQVLTVQACVPIFLVFPPITLYGLYHLEFIDVTIAEYLVYTIFSVIPVVQPIITLYYIKPYNHGFRRLFCRWMIRPVQTKSLTTVYGERETHYSSSRYD</sequence>
<feature type="transmembrane region" description="Helical" evidence="6">
    <location>
        <begin position="56"/>
        <end position="77"/>
    </location>
</feature>
<evidence type="ECO:0000256" key="1">
    <source>
        <dbReference type="ARBA" id="ARBA00004141"/>
    </source>
</evidence>
<keyword evidence="4 6" id="KW-1133">Transmembrane helix</keyword>
<feature type="transmembrane region" description="Helical" evidence="6">
    <location>
        <begin position="142"/>
        <end position="163"/>
    </location>
</feature>
<feature type="transmembrane region" description="Helical" evidence="6">
    <location>
        <begin position="249"/>
        <end position="271"/>
    </location>
</feature>
<keyword evidence="3 6" id="KW-0812">Transmembrane</keyword>
<dbReference type="Proteomes" id="UP000005237">
    <property type="component" value="Unassembled WGS sequence"/>
</dbReference>
<reference evidence="7" key="2">
    <citation type="submission" date="2022-06" db="UniProtKB">
        <authorList>
            <consortium name="EnsemblMetazoa"/>
        </authorList>
    </citation>
    <scope>IDENTIFICATION</scope>
    <source>
        <strain evidence="7">DF5081</strain>
    </source>
</reference>
<evidence type="ECO:0000256" key="3">
    <source>
        <dbReference type="ARBA" id="ARBA00022692"/>
    </source>
</evidence>
<dbReference type="GO" id="GO:0016020">
    <property type="term" value="C:membrane"/>
    <property type="evidence" value="ECO:0007669"/>
    <property type="project" value="UniProtKB-SubCell"/>
</dbReference>
<dbReference type="Pfam" id="PF10317">
    <property type="entry name" value="7TM_GPCR_Srd"/>
    <property type="match status" value="1"/>
</dbReference>
<dbReference type="InterPro" id="IPR019421">
    <property type="entry name" value="7TM_GPCR_serpentine_rcpt_Srd"/>
</dbReference>